<dbReference type="GO" id="GO:0015920">
    <property type="term" value="P:lipopolysaccharide transport"/>
    <property type="evidence" value="ECO:0007669"/>
    <property type="project" value="TreeGrafter"/>
</dbReference>
<dbReference type="Pfam" id="PF03739">
    <property type="entry name" value="LptF_LptG"/>
    <property type="match status" value="1"/>
</dbReference>
<dbReference type="GO" id="GO:0055085">
    <property type="term" value="P:transmembrane transport"/>
    <property type="evidence" value="ECO:0007669"/>
    <property type="project" value="InterPro"/>
</dbReference>
<evidence type="ECO:0000256" key="5">
    <source>
        <dbReference type="ARBA" id="ARBA00022519"/>
    </source>
</evidence>
<reference evidence="11" key="1">
    <citation type="submission" date="2016-10" db="EMBL/GenBank/DDBJ databases">
        <authorList>
            <person name="Varghese N."/>
        </authorList>
    </citation>
    <scope>NUCLEOTIDE SEQUENCE [LARGE SCALE GENOMIC DNA]</scope>
    <source>
        <strain evidence="11">Nsp8</strain>
    </source>
</reference>
<dbReference type="InterPro" id="IPR030922">
    <property type="entry name" value="LptF"/>
</dbReference>
<name>A0A1I5AMY7_9PROT</name>
<evidence type="ECO:0000256" key="9">
    <source>
        <dbReference type="SAM" id="Phobius"/>
    </source>
</evidence>
<dbReference type="RefSeq" id="WP_074796150.1">
    <property type="nucleotide sequence ID" value="NZ_FOVJ01000002.1"/>
</dbReference>
<evidence type="ECO:0000256" key="2">
    <source>
        <dbReference type="ARBA" id="ARBA00014213"/>
    </source>
</evidence>
<dbReference type="PANTHER" id="PTHR33529:SF7">
    <property type="entry name" value="LIPOPOLYSACCHARIDE EXPORT SYSTEM PERMEASE PROTEIN LPTF"/>
    <property type="match status" value="1"/>
</dbReference>
<sequence>MKIIERYVARELLIPFTVVAAILAILFASFSSARFLAGAVTESLGLASMLKLVLLKTLIALEVLMPISLYVAVVIGLGRLHREQEITVLRSAGVSENRIIYAVLIVAIPVGIASGVLSVFVRPWAYEESYLLNAQAEAELNMERFQAGRFYGSEGKDKGKGRVVYIQTKDDAGKQMKDVFHYMNKNGSSEIILAKEAHQPEPARGERPQIQLIDGFIYRLMHSGTEDTVVQFDKLVYFTDSGNVLDYKRKAAATETLAKSDQPRDIAEFQWRLSRTFATILLALIAVPFSRASPRQDKGERTYYAAALVFAIYYILTGLAQTWVEQGTIGRVPGVWWLYIVMFLGALTLLSPGFWQKLFLRR</sequence>
<feature type="transmembrane region" description="Helical" evidence="9">
    <location>
        <begin position="53"/>
        <end position="78"/>
    </location>
</feature>
<evidence type="ECO:0000256" key="1">
    <source>
        <dbReference type="ARBA" id="ARBA00004429"/>
    </source>
</evidence>
<keyword evidence="3" id="KW-0813">Transport</keyword>
<comment type="subcellular location">
    <subcellularLocation>
        <location evidence="1">Cell inner membrane</location>
        <topology evidence="1">Multi-pass membrane protein</topology>
    </subcellularLocation>
</comment>
<dbReference type="OrthoDB" id="9778062at2"/>
<dbReference type="GO" id="GO:0043190">
    <property type="term" value="C:ATP-binding cassette (ABC) transporter complex"/>
    <property type="evidence" value="ECO:0007669"/>
    <property type="project" value="InterPro"/>
</dbReference>
<proteinExistence type="predicted"/>
<dbReference type="AlphaFoldDB" id="A0A1I5AMY7"/>
<accession>A0A1I5AMY7</accession>
<dbReference type="Proteomes" id="UP000183107">
    <property type="component" value="Unassembled WGS sequence"/>
</dbReference>
<dbReference type="NCBIfam" id="TIGR04407">
    <property type="entry name" value="LptF_YjgP"/>
    <property type="match status" value="1"/>
</dbReference>
<evidence type="ECO:0000313" key="10">
    <source>
        <dbReference type="EMBL" id="SFN63896.1"/>
    </source>
</evidence>
<keyword evidence="5" id="KW-0997">Cell inner membrane</keyword>
<evidence type="ECO:0000256" key="4">
    <source>
        <dbReference type="ARBA" id="ARBA00022475"/>
    </source>
</evidence>
<feature type="transmembrane region" description="Helical" evidence="9">
    <location>
        <begin position="12"/>
        <end position="33"/>
    </location>
</feature>
<protein>
    <recommendedName>
        <fullName evidence="2">Lipopolysaccharide export system permease protein LptF</fullName>
    </recommendedName>
</protein>
<dbReference type="InterPro" id="IPR005495">
    <property type="entry name" value="LptG/LptF_permease"/>
</dbReference>
<keyword evidence="7 9" id="KW-1133">Transmembrane helix</keyword>
<dbReference type="EMBL" id="FOVJ01000002">
    <property type="protein sequence ID" value="SFN63896.1"/>
    <property type="molecule type" value="Genomic_DNA"/>
</dbReference>
<feature type="transmembrane region" description="Helical" evidence="9">
    <location>
        <begin position="273"/>
        <end position="290"/>
    </location>
</feature>
<feature type="transmembrane region" description="Helical" evidence="9">
    <location>
        <begin position="302"/>
        <end position="324"/>
    </location>
</feature>
<feature type="transmembrane region" description="Helical" evidence="9">
    <location>
        <begin position="336"/>
        <end position="355"/>
    </location>
</feature>
<evidence type="ECO:0000256" key="8">
    <source>
        <dbReference type="ARBA" id="ARBA00023136"/>
    </source>
</evidence>
<dbReference type="STRING" id="1266925.GCA_000619905_01297"/>
<dbReference type="PANTHER" id="PTHR33529">
    <property type="entry name" value="SLR0882 PROTEIN-RELATED"/>
    <property type="match status" value="1"/>
</dbReference>
<gene>
    <name evidence="10" type="ORF">SAMN05216386_1465</name>
</gene>
<evidence type="ECO:0000313" key="11">
    <source>
        <dbReference type="Proteomes" id="UP000183107"/>
    </source>
</evidence>
<feature type="transmembrane region" description="Helical" evidence="9">
    <location>
        <begin position="99"/>
        <end position="121"/>
    </location>
</feature>
<keyword evidence="4" id="KW-1003">Cell membrane</keyword>
<evidence type="ECO:0000256" key="6">
    <source>
        <dbReference type="ARBA" id="ARBA00022692"/>
    </source>
</evidence>
<organism evidence="10 11">
    <name type="scientific">Nitrosospira briensis</name>
    <dbReference type="NCBI Taxonomy" id="35799"/>
    <lineage>
        <taxon>Bacteria</taxon>
        <taxon>Pseudomonadati</taxon>
        <taxon>Pseudomonadota</taxon>
        <taxon>Betaproteobacteria</taxon>
        <taxon>Nitrosomonadales</taxon>
        <taxon>Nitrosomonadaceae</taxon>
        <taxon>Nitrosospira</taxon>
    </lineage>
</organism>
<evidence type="ECO:0000256" key="3">
    <source>
        <dbReference type="ARBA" id="ARBA00022448"/>
    </source>
</evidence>
<keyword evidence="6 9" id="KW-0812">Transmembrane</keyword>
<keyword evidence="11" id="KW-1185">Reference proteome</keyword>
<keyword evidence="8 9" id="KW-0472">Membrane</keyword>
<evidence type="ECO:0000256" key="7">
    <source>
        <dbReference type="ARBA" id="ARBA00022989"/>
    </source>
</evidence>